<keyword evidence="1" id="KW-1133">Transmembrane helix</keyword>
<evidence type="ECO:0000313" key="4">
    <source>
        <dbReference type="Proteomes" id="UP000824088"/>
    </source>
</evidence>
<dbReference type="Proteomes" id="UP000824088">
    <property type="component" value="Unassembled WGS sequence"/>
</dbReference>
<organism evidence="3 4">
    <name type="scientific">Candidatus Limadaptatus stercorigallinarum</name>
    <dbReference type="NCBI Taxonomy" id="2840845"/>
    <lineage>
        <taxon>Bacteria</taxon>
        <taxon>Bacillati</taxon>
        <taxon>Bacillota</taxon>
        <taxon>Clostridia</taxon>
        <taxon>Eubacteriales</taxon>
        <taxon>Candidatus Limadaptatus</taxon>
    </lineage>
</organism>
<keyword evidence="1" id="KW-0812">Transmembrane</keyword>
<dbReference type="EMBL" id="DVMN01000093">
    <property type="protein sequence ID" value="HIU21614.1"/>
    <property type="molecule type" value="Genomic_DNA"/>
</dbReference>
<sequence>MKKVMLGVLVVIPIIIMLIVGLVTSFVSTQAYIGVESVSMDRDTVQIFWSDVEEDANGRYIVNLNDYINVTVLPERATNKTVEWQIQGDIEVTTSGVPGVELVEASDDGYTAVDTNTTGLLEITGYCTFRVSVNAEGYLDTCLVEVTDSDVQSITLSGENELSTGEKTMLTAAYNPAGSMVTEGRWESDNPSVATVDANGVVTAVGEGSAVIYMCATQNGTGEEVRSEGFTVTVKAGASLFGSTVYTAERRVDLAAAGVADAAAATGGVIEDGVLVIDDGASSATVSSPAGDVTFVVCGADDFVIANADFFAYDPDSEDTYTLGIGEIPLDLDAEWLADIGAQDEAPSATWSSSDESVATVDENGVVTAVSKGEVTITATVAGVSKEIRLFAVEKISIFRLQLDESSLAVGLARETVFASYRFDPTHELTEDDYDRGTEFYVDNVLEIALSLPVVPEEADDRAEFYDAFVFETDRPELASFEGNVLVFNADAISERTDITISVSARYPRNPSLAAQTLTITVIPAVEVNDVNEFFVAARSTQTFTKLFDGLSHRYDPNTPAFDGDIVLGSDIAYCDTETGEPLLTALDVTAEKYQYNNYEAQICCSLYGNNHRIYASQSFMTEYNCCLVTVREEGAVVSNVTISPNNDVGDEIQAASDAQGIKGYAIQFRTVSYDDEYVNDNLTACRLEYSIIQNAGTGIGLHGVDFTIDGCIVRNMGGTGIYVPTNMEDKESAHDEDGDGIEGDVKYSILRTHNLVMSNLIGTGMSFHYVNFSNNDYKKQFADQKAAAGQVSTLIQTGFLDIYNWQSTDALSLIDKDSIDDTAAALIEPAMALLRTALENQKFAYLIKDYDGTSYVHFGFVSTGLSEKSYLNPSFEDERFVELSTDMFREIGGSGVILGMLPNPIRVWCYTASEGDIVPGATYTVNTRFIDRLHQD</sequence>
<proteinExistence type="predicted"/>
<gene>
    <name evidence="3" type="ORF">IAD51_05225</name>
</gene>
<feature type="transmembrane region" description="Helical" evidence="1">
    <location>
        <begin position="7"/>
        <end position="27"/>
    </location>
</feature>
<reference evidence="3" key="2">
    <citation type="journal article" date="2021" name="PeerJ">
        <title>Extensive microbial diversity within the chicken gut microbiome revealed by metagenomics and culture.</title>
        <authorList>
            <person name="Gilroy R."/>
            <person name="Ravi A."/>
            <person name="Getino M."/>
            <person name="Pursley I."/>
            <person name="Horton D.L."/>
            <person name="Alikhan N.F."/>
            <person name="Baker D."/>
            <person name="Gharbi K."/>
            <person name="Hall N."/>
            <person name="Watson M."/>
            <person name="Adriaenssens E.M."/>
            <person name="Foster-Nyarko E."/>
            <person name="Jarju S."/>
            <person name="Secka A."/>
            <person name="Antonio M."/>
            <person name="Oren A."/>
            <person name="Chaudhuri R.R."/>
            <person name="La Ragione R."/>
            <person name="Hildebrand F."/>
            <person name="Pallen M.J."/>
        </authorList>
    </citation>
    <scope>NUCLEOTIDE SEQUENCE</scope>
    <source>
        <strain evidence="3">1063</strain>
    </source>
</reference>
<comment type="caution">
    <text evidence="3">The sequence shown here is derived from an EMBL/GenBank/DDBJ whole genome shotgun (WGS) entry which is preliminary data.</text>
</comment>
<reference evidence="3" key="1">
    <citation type="submission" date="2020-10" db="EMBL/GenBank/DDBJ databases">
        <authorList>
            <person name="Gilroy R."/>
        </authorList>
    </citation>
    <scope>NUCLEOTIDE SEQUENCE</scope>
    <source>
        <strain evidence="3">1063</strain>
    </source>
</reference>
<evidence type="ECO:0000313" key="3">
    <source>
        <dbReference type="EMBL" id="HIU21614.1"/>
    </source>
</evidence>
<dbReference type="SMART" id="SM00635">
    <property type="entry name" value="BID_2"/>
    <property type="match status" value="2"/>
</dbReference>
<dbReference type="Pfam" id="PF02368">
    <property type="entry name" value="Big_2"/>
    <property type="match status" value="2"/>
</dbReference>
<feature type="domain" description="BIG2" evidence="2">
    <location>
        <begin position="315"/>
        <end position="391"/>
    </location>
</feature>
<dbReference type="SUPFAM" id="SSF49373">
    <property type="entry name" value="Invasin/intimin cell-adhesion fragments"/>
    <property type="match status" value="2"/>
</dbReference>
<protein>
    <submittedName>
        <fullName evidence="3">Ig-like domain-containing protein</fullName>
    </submittedName>
</protein>
<dbReference type="InterPro" id="IPR008964">
    <property type="entry name" value="Invasin/intimin_cell_adhesion"/>
</dbReference>
<accession>A0A9D1HSN8</accession>
<keyword evidence="1" id="KW-0472">Membrane</keyword>
<dbReference type="InterPro" id="IPR003343">
    <property type="entry name" value="Big_2"/>
</dbReference>
<evidence type="ECO:0000259" key="2">
    <source>
        <dbReference type="SMART" id="SM00635"/>
    </source>
</evidence>
<name>A0A9D1HSN8_9FIRM</name>
<dbReference type="AlphaFoldDB" id="A0A9D1HSN8"/>
<dbReference type="Gene3D" id="2.60.40.1080">
    <property type="match status" value="2"/>
</dbReference>
<evidence type="ECO:0000256" key="1">
    <source>
        <dbReference type="SAM" id="Phobius"/>
    </source>
</evidence>
<feature type="domain" description="BIG2" evidence="2">
    <location>
        <begin position="150"/>
        <end position="226"/>
    </location>
</feature>